<evidence type="ECO:0000313" key="3">
    <source>
        <dbReference type="EMBL" id="MCY1136598.1"/>
    </source>
</evidence>
<gene>
    <name evidence="3" type="ORF">OWR29_01210</name>
</gene>
<dbReference type="EMBL" id="JAPNTZ010000001">
    <property type="protein sequence ID" value="MCY1136598.1"/>
    <property type="molecule type" value="Genomic_DNA"/>
</dbReference>
<reference evidence="3" key="1">
    <citation type="submission" date="2022-11" db="EMBL/GenBank/DDBJ databases">
        <authorList>
            <person name="Somphong A."/>
            <person name="Phongsopitanun W."/>
        </authorList>
    </citation>
    <scope>NUCLEOTIDE SEQUENCE</scope>
    <source>
        <strain evidence="3">Pm04-4</strain>
    </source>
</reference>
<feature type="compositionally biased region" description="Low complexity" evidence="1">
    <location>
        <begin position="74"/>
        <end position="104"/>
    </location>
</feature>
<proteinExistence type="predicted"/>
<evidence type="ECO:0000313" key="4">
    <source>
        <dbReference type="Proteomes" id="UP001151002"/>
    </source>
</evidence>
<accession>A0ABT4AQT3</accession>
<dbReference type="Proteomes" id="UP001151002">
    <property type="component" value="Unassembled WGS sequence"/>
</dbReference>
<dbReference type="PANTHER" id="PTHR31157:SF1">
    <property type="entry name" value="SCP DOMAIN-CONTAINING PROTEIN"/>
    <property type="match status" value="1"/>
</dbReference>
<dbReference type="CDD" id="cd05379">
    <property type="entry name" value="CAP_bacterial"/>
    <property type="match status" value="1"/>
</dbReference>
<feature type="domain" description="SCP" evidence="2">
    <location>
        <begin position="143"/>
        <end position="258"/>
    </location>
</feature>
<evidence type="ECO:0000259" key="2">
    <source>
        <dbReference type="Pfam" id="PF00188"/>
    </source>
</evidence>
<keyword evidence="4" id="KW-1185">Reference proteome</keyword>
<name>A0ABT4AQT3_9ACTN</name>
<feature type="compositionally biased region" description="Basic residues" evidence="1">
    <location>
        <begin position="105"/>
        <end position="114"/>
    </location>
</feature>
<protein>
    <submittedName>
        <fullName evidence="3">CAP domain-containing protein</fullName>
    </submittedName>
</protein>
<sequence>MPAHARRSLRPVLLIAVAVGVIGASSAGIAVARSSSDDSRTAASAPVDAEPLNATPGPDLETELAADPLPPSSSPTASPSPSTTTTAKPTPTPTAKPTTAAPRPTRTKTTKRPTKSPTKTKTPTTQPPAPEGGSSDTVTEVIRLVNAERSKAGCGALTGDARLHRSAKKHSDRQAAQETMSHQLPGEASMGDRVSAEGYRWGGVAENVAAGYQTPAAVMEGWMNSAGHKANILNCGYKNIGVGVTKSGKGTRYWTQNFASPL</sequence>
<dbReference type="SUPFAM" id="SSF55797">
    <property type="entry name" value="PR-1-like"/>
    <property type="match status" value="1"/>
</dbReference>
<feature type="compositionally biased region" description="Low complexity" evidence="1">
    <location>
        <begin position="115"/>
        <end position="124"/>
    </location>
</feature>
<feature type="region of interest" description="Disordered" evidence="1">
    <location>
        <begin position="30"/>
        <end position="137"/>
    </location>
</feature>
<dbReference type="InterPro" id="IPR014044">
    <property type="entry name" value="CAP_dom"/>
</dbReference>
<dbReference type="PANTHER" id="PTHR31157">
    <property type="entry name" value="SCP DOMAIN-CONTAINING PROTEIN"/>
    <property type="match status" value="1"/>
</dbReference>
<dbReference type="RefSeq" id="WP_267560357.1">
    <property type="nucleotide sequence ID" value="NZ_JAPNTZ010000001.1"/>
</dbReference>
<organism evidence="3 4">
    <name type="scientific">Paractinoplanes pyxinae</name>
    <dbReference type="NCBI Taxonomy" id="2997416"/>
    <lineage>
        <taxon>Bacteria</taxon>
        <taxon>Bacillati</taxon>
        <taxon>Actinomycetota</taxon>
        <taxon>Actinomycetes</taxon>
        <taxon>Micromonosporales</taxon>
        <taxon>Micromonosporaceae</taxon>
        <taxon>Paractinoplanes</taxon>
    </lineage>
</organism>
<comment type="caution">
    <text evidence="3">The sequence shown here is derived from an EMBL/GenBank/DDBJ whole genome shotgun (WGS) entry which is preliminary data.</text>
</comment>
<dbReference type="Pfam" id="PF00188">
    <property type="entry name" value="CAP"/>
    <property type="match status" value="1"/>
</dbReference>
<evidence type="ECO:0000256" key="1">
    <source>
        <dbReference type="SAM" id="MobiDB-lite"/>
    </source>
</evidence>
<dbReference type="Gene3D" id="3.40.33.10">
    <property type="entry name" value="CAP"/>
    <property type="match status" value="1"/>
</dbReference>
<dbReference type="InterPro" id="IPR035940">
    <property type="entry name" value="CAP_sf"/>
</dbReference>